<keyword evidence="11" id="KW-0969">Cilium</keyword>
<dbReference type="NCBIfam" id="TIGR01400">
    <property type="entry name" value="fliR"/>
    <property type="match status" value="1"/>
</dbReference>
<comment type="similarity">
    <text evidence="2 10">Belongs to the FliR/MopE/SpaR family.</text>
</comment>
<evidence type="ECO:0000256" key="3">
    <source>
        <dbReference type="ARBA" id="ARBA00021717"/>
    </source>
</evidence>
<gene>
    <name evidence="11" type="ORF">SYN_02833</name>
</gene>
<keyword evidence="11" id="KW-0282">Flagellum</keyword>
<feature type="transmembrane region" description="Helical" evidence="10">
    <location>
        <begin position="214"/>
        <end position="242"/>
    </location>
</feature>
<keyword evidence="12" id="KW-1185">Reference proteome</keyword>
<dbReference type="InParanoid" id="Q2LT08"/>
<evidence type="ECO:0000256" key="4">
    <source>
        <dbReference type="ARBA" id="ARBA00022475"/>
    </source>
</evidence>
<evidence type="ECO:0000313" key="11">
    <source>
        <dbReference type="EMBL" id="ABC77216.1"/>
    </source>
</evidence>
<organism evidence="11 12">
    <name type="scientific">Syntrophus aciditrophicus (strain SB)</name>
    <dbReference type="NCBI Taxonomy" id="56780"/>
    <lineage>
        <taxon>Bacteria</taxon>
        <taxon>Pseudomonadati</taxon>
        <taxon>Thermodesulfobacteriota</taxon>
        <taxon>Syntrophia</taxon>
        <taxon>Syntrophales</taxon>
        <taxon>Syntrophaceae</taxon>
        <taxon>Syntrophus</taxon>
    </lineage>
</organism>
<evidence type="ECO:0000256" key="10">
    <source>
        <dbReference type="RuleBase" id="RU362071"/>
    </source>
</evidence>
<dbReference type="STRING" id="56780.SYN_02833"/>
<keyword evidence="8 10" id="KW-0975">Bacterial flagellum</keyword>
<proteinExistence type="inferred from homology"/>
<dbReference type="GO" id="GO:0044780">
    <property type="term" value="P:bacterial-type flagellum assembly"/>
    <property type="evidence" value="ECO:0007669"/>
    <property type="project" value="UniProtKB-UniRule"/>
</dbReference>
<feature type="transmembrane region" description="Helical" evidence="10">
    <location>
        <begin position="131"/>
        <end position="152"/>
    </location>
</feature>
<dbReference type="PANTHER" id="PTHR30065">
    <property type="entry name" value="FLAGELLAR BIOSYNTHETIC PROTEIN FLIR"/>
    <property type="match status" value="1"/>
</dbReference>
<dbReference type="InterPro" id="IPR006303">
    <property type="entry name" value="FliR"/>
</dbReference>
<dbReference type="OrthoDB" id="9797790at2"/>
<dbReference type="GO" id="GO:0005886">
    <property type="term" value="C:plasma membrane"/>
    <property type="evidence" value="ECO:0007669"/>
    <property type="project" value="UniProtKB-SubCell"/>
</dbReference>
<evidence type="ECO:0000256" key="1">
    <source>
        <dbReference type="ARBA" id="ARBA00002578"/>
    </source>
</evidence>
<keyword evidence="7 10" id="KW-0472">Membrane</keyword>
<dbReference type="PRINTS" id="PR00953">
    <property type="entry name" value="TYPE3IMRPROT"/>
</dbReference>
<dbReference type="RefSeq" id="WP_011417245.1">
    <property type="nucleotide sequence ID" value="NC_007759.1"/>
</dbReference>
<protein>
    <recommendedName>
        <fullName evidence="3 9">Flagellar biosynthetic protein FliR</fullName>
    </recommendedName>
</protein>
<feature type="transmembrane region" description="Helical" evidence="10">
    <location>
        <begin position="173"/>
        <end position="202"/>
    </location>
</feature>
<feature type="transmembrane region" description="Helical" evidence="10">
    <location>
        <begin position="68"/>
        <end position="93"/>
    </location>
</feature>
<keyword evidence="5 10" id="KW-0812">Transmembrane</keyword>
<dbReference type="HOGENOM" id="CLU_063626_2_2_7"/>
<dbReference type="Pfam" id="PF01311">
    <property type="entry name" value="Bac_export_1"/>
    <property type="match status" value="1"/>
</dbReference>
<feature type="transmembrane region" description="Helical" evidence="10">
    <location>
        <begin position="37"/>
        <end position="56"/>
    </location>
</feature>
<feature type="transmembrane region" description="Helical" evidence="10">
    <location>
        <begin position="12"/>
        <end position="31"/>
    </location>
</feature>
<dbReference type="InterPro" id="IPR002010">
    <property type="entry name" value="T3SS_IM_R"/>
</dbReference>
<dbReference type="eggNOG" id="COG1684">
    <property type="taxonomic scope" value="Bacteria"/>
</dbReference>
<keyword evidence="4 10" id="KW-1003">Cell membrane</keyword>
<keyword evidence="11" id="KW-0966">Cell projection</keyword>
<dbReference type="KEGG" id="sat:SYN_02833"/>
<evidence type="ECO:0000256" key="6">
    <source>
        <dbReference type="ARBA" id="ARBA00022989"/>
    </source>
</evidence>
<dbReference type="GO" id="GO:0009425">
    <property type="term" value="C:bacterial-type flagellum basal body"/>
    <property type="evidence" value="ECO:0007669"/>
    <property type="project" value="UniProtKB-SubCell"/>
</dbReference>
<dbReference type="EMBL" id="CP000252">
    <property type="protein sequence ID" value="ABC77216.1"/>
    <property type="molecule type" value="Genomic_DNA"/>
</dbReference>
<evidence type="ECO:0000256" key="7">
    <source>
        <dbReference type="ARBA" id="ARBA00023136"/>
    </source>
</evidence>
<dbReference type="Proteomes" id="UP000001933">
    <property type="component" value="Chromosome"/>
</dbReference>
<comment type="function">
    <text evidence="1 10">Role in flagellar biosynthesis.</text>
</comment>
<keyword evidence="6 10" id="KW-1133">Transmembrane helix</keyword>
<sequence length="259" mass="28458">MNLPVITPEQIACLIFIFLRVSSMIVVMPIFGGDKTIPVGIKGGLSLLITFLLFPFVRMDFGFQLMELTPMVVIMIGEILIGVIIGFVARFIFAGIQFAGELIGFQMGFSVVNIIDPVTSTQVSLISQLKYFLAMLVFLAVNAHHIFLSAMAESFVRISPMQFHLTERVIAPLCLLSMEVFIIAVKISAPVVAVLIFTHVALGVVARTVPQINIFIVGFPLQIALGLIFLGLSAPIFVNYCIRLFNGLAKQIHMLVLLM</sequence>
<dbReference type="AlphaFoldDB" id="Q2LT08"/>
<evidence type="ECO:0000256" key="2">
    <source>
        <dbReference type="ARBA" id="ARBA00009772"/>
    </source>
</evidence>
<comment type="subcellular location">
    <subcellularLocation>
        <location evidence="10">Cell membrane</location>
        <topology evidence="10">Multi-pass membrane protein</topology>
    </subcellularLocation>
    <subcellularLocation>
        <location evidence="10">Bacterial flagellum basal body</location>
    </subcellularLocation>
</comment>
<evidence type="ECO:0000256" key="9">
    <source>
        <dbReference type="NCBIfam" id="TIGR01400"/>
    </source>
</evidence>
<dbReference type="FunCoup" id="Q2LT08">
    <property type="interactions" value="56"/>
</dbReference>
<dbReference type="PANTHER" id="PTHR30065:SF1">
    <property type="entry name" value="SURFACE PRESENTATION OF ANTIGENS PROTEIN SPAR"/>
    <property type="match status" value="1"/>
</dbReference>
<dbReference type="GO" id="GO:0006605">
    <property type="term" value="P:protein targeting"/>
    <property type="evidence" value="ECO:0007669"/>
    <property type="project" value="UniProtKB-UniRule"/>
</dbReference>
<name>Q2LT08_SYNAS</name>
<evidence type="ECO:0000256" key="8">
    <source>
        <dbReference type="ARBA" id="ARBA00023143"/>
    </source>
</evidence>
<evidence type="ECO:0000256" key="5">
    <source>
        <dbReference type="ARBA" id="ARBA00022692"/>
    </source>
</evidence>
<reference evidence="11 12" key="1">
    <citation type="journal article" date="2007" name="Proc. Natl. Acad. Sci. U.S.A.">
        <title>The genome of Syntrophus aciditrophicus: life at the thermodynamic limit of microbial growth.</title>
        <authorList>
            <person name="McInerney M.J."/>
            <person name="Rohlin L."/>
            <person name="Mouttaki H."/>
            <person name="Kim U."/>
            <person name="Krupp R.S."/>
            <person name="Rios-Hernandez L."/>
            <person name="Sieber J."/>
            <person name="Struchtemeyer C.G."/>
            <person name="Bhattacharyya A."/>
            <person name="Campbell J.W."/>
            <person name="Gunsalus R.P."/>
        </authorList>
    </citation>
    <scope>NUCLEOTIDE SEQUENCE [LARGE SCALE GENOMIC DNA]</scope>
    <source>
        <strain evidence="11 12">SB</strain>
    </source>
</reference>
<evidence type="ECO:0000313" key="12">
    <source>
        <dbReference type="Proteomes" id="UP000001933"/>
    </source>
</evidence>
<accession>Q2LT08</accession>